<reference evidence="1 2" key="1">
    <citation type="submission" date="2024-02" db="EMBL/GenBank/DDBJ databases">
        <title>Lysobacter Genome Sequencing and Mining.</title>
        <authorList>
            <person name="Bierman J."/>
            <person name="Walker M.C."/>
        </authorList>
    </citation>
    <scope>NUCLEOTIDE SEQUENCE [LARGE SCALE GENOMIC DNA]</scope>
    <source>
        <strain evidence="1 2">PB6250</strain>
    </source>
</reference>
<dbReference type="EMBL" id="JBANDL010000002">
    <property type="protein sequence ID" value="MEI2455293.1"/>
    <property type="molecule type" value="Genomic_DNA"/>
</dbReference>
<dbReference type="RefSeq" id="WP_336131840.1">
    <property type="nucleotide sequence ID" value="NZ_JBANDL010000002.1"/>
</dbReference>
<name>A0ABU8D2P0_9GAMM</name>
<protein>
    <submittedName>
        <fullName evidence="1">Uncharacterized protein</fullName>
    </submittedName>
</protein>
<proteinExistence type="predicted"/>
<organism evidence="1 2">
    <name type="scientific">Lysobacter firmicutimachus</name>
    <dbReference type="NCBI Taxonomy" id="1792846"/>
    <lineage>
        <taxon>Bacteria</taxon>
        <taxon>Pseudomonadati</taxon>
        <taxon>Pseudomonadota</taxon>
        <taxon>Gammaproteobacteria</taxon>
        <taxon>Lysobacterales</taxon>
        <taxon>Lysobacteraceae</taxon>
        <taxon>Lysobacter</taxon>
    </lineage>
</organism>
<keyword evidence="2" id="KW-1185">Reference proteome</keyword>
<sequence length="61" mass="6552">MASTAAAGEKCCAGVAMNRTPSMVALCHQSNRRTSRPRKRLPIARRSIGVQISARSAQPRS</sequence>
<comment type="caution">
    <text evidence="1">The sequence shown here is derived from an EMBL/GenBank/DDBJ whole genome shotgun (WGS) entry which is preliminary data.</text>
</comment>
<accession>A0ABU8D2P0</accession>
<evidence type="ECO:0000313" key="2">
    <source>
        <dbReference type="Proteomes" id="UP001387215"/>
    </source>
</evidence>
<gene>
    <name evidence="1" type="ORF">V2J18_11450</name>
</gene>
<dbReference type="Proteomes" id="UP001387215">
    <property type="component" value="Unassembled WGS sequence"/>
</dbReference>
<evidence type="ECO:0000313" key="1">
    <source>
        <dbReference type="EMBL" id="MEI2455293.1"/>
    </source>
</evidence>